<accession>A0A9D3V9U7</accession>
<proteinExistence type="predicted"/>
<keyword evidence="2" id="KW-1185">Reference proteome</keyword>
<evidence type="ECO:0000313" key="1">
    <source>
        <dbReference type="EMBL" id="KAH1074545.1"/>
    </source>
</evidence>
<sequence length="72" mass="7810">MGCLQQIKCYRVDTAVDARGLSGGQRLLRCNKGDAPSEATTIAVNKQPINNYSRYRADSSLTSTPLEHPLSA</sequence>
<evidence type="ECO:0000313" key="2">
    <source>
        <dbReference type="Proteomes" id="UP000828251"/>
    </source>
</evidence>
<gene>
    <name evidence="1" type="ORF">J1N35_026873</name>
</gene>
<comment type="caution">
    <text evidence="1">The sequence shown here is derived from an EMBL/GenBank/DDBJ whole genome shotgun (WGS) entry which is preliminary data.</text>
</comment>
<dbReference type="Proteomes" id="UP000828251">
    <property type="component" value="Unassembled WGS sequence"/>
</dbReference>
<dbReference type="AlphaFoldDB" id="A0A9D3V9U7"/>
<reference evidence="1 2" key="1">
    <citation type="journal article" date="2021" name="Plant Biotechnol. J.">
        <title>Multi-omics assisted identification of the key and species-specific regulatory components of drought-tolerant mechanisms in Gossypium stocksii.</title>
        <authorList>
            <person name="Yu D."/>
            <person name="Ke L."/>
            <person name="Zhang D."/>
            <person name="Wu Y."/>
            <person name="Sun Y."/>
            <person name="Mei J."/>
            <person name="Sun J."/>
            <person name="Sun Y."/>
        </authorList>
    </citation>
    <scope>NUCLEOTIDE SEQUENCE [LARGE SCALE GENOMIC DNA]</scope>
    <source>
        <strain evidence="2">cv. E1</strain>
        <tissue evidence="1">Leaf</tissue>
    </source>
</reference>
<dbReference type="EMBL" id="JAIQCV010000008">
    <property type="protein sequence ID" value="KAH1074545.1"/>
    <property type="molecule type" value="Genomic_DNA"/>
</dbReference>
<name>A0A9D3V9U7_9ROSI</name>
<protein>
    <submittedName>
        <fullName evidence="1">Uncharacterized protein</fullName>
    </submittedName>
</protein>
<organism evidence="1 2">
    <name type="scientific">Gossypium stocksii</name>
    <dbReference type="NCBI Taxonomy" id="47602"/>
    <lineage>
        <taxon>Eukaryota</taxon>
        <taxon>Viridiplantae</taxon>
        <taxon>Streptophyta</taxon>
        <taxon>Embryophyta</taxon>
        <taxon>Tracheophyta</taxon>
        <taxon>Spermatophyta</taxon>
        <taxon>Magnoliopsida</taxon>
        <taxon>eudicotyledons</taxon>
        <taxon>Gunneridae</taxon>
        <taxon>Pentapetalae</taxon>
        <taxon>rosids</taxon>
        <taxon>malvids</taxon>
        <taxon>Malvales</taxon>
        <taxon>Malvaceae</taxon>
        <taxon>Malvoideae</taxon>
        <taxon>Gossypium</taxon>
    </lineage>
</organism>